<protein>
    <submittedName>
        <fullName evidence="3">Uncharacterized protein</fullName>
    </submittedName>
</protein>
<evidence type="ECO:0000256" key="2">
    <source>
        <dbReference type="SAM" id="SignalP"/>
    </source>
</evidence>
<sequence>MSLRIAFFCVALAATVPATSAAFAQATATPPTQTAPAAKPAPVAPATTPAAPTAAKPATPKPATPGQTAAHQRQTACGAEWRAAKEAGKVPAGQKWPQFWSACNKRLKAQGK</sequence>
<accession>A0ABW6ZZG8</accession>
<organism evidence="3 4">
    <name type="scientific">Xanthobacter oligotrophicus</name>
    <dbReference type="NCBI Taxonomy" id="2607286"/>
    <lineage>
        <taxon>Bacteria</taxon>
        <taxon>Pseudomonadati</taxon>
        <taxon>Pseudomonadota</taxon>
        <taxon>Alphaproteobacteria</taxon>
        <taxon>Hyphomicrobiales</taxon>
        <taxon>Xanthobacteraceae</taxon>
        <taxon>Xanthobacter</taxon>
    </lineage>
</organism>
<feature type="chain" id="PRO_5045537740" evidence="2">
    <location>
        <begin position="25"/>
        <end position="112"/>
    </location>
</feature>
<dbReference type="EMBL" id="JBAFVH010000009">
    <property type="protein sequence ID" value="MFG1373867.1"/>
    <property type="molecule type" value="Genomic_DNA"/>
</dbReference>
<proteinExistence type="predicted"/>
<evidence type="ECO:0000313" key="4">
    <source>
        <dbReference type="Proteomes" id="UP001604002"/>
    </source>
</evidence>
<feature type="compositionally biased region" description="Low complexity" evidence="1">
    <location>
        <begin position="23"/>
        <end position="58"/>
    </location>
</feature>
<comment type="caution">
    <text evidence="3">The sequence shown here is derived from an EMBL/GenBank/DDBJ whole genome shotgun (WGS) entry which is preliminary data.</text>
</comment>
<evidence type="ECO:0000256" key="1">
    <source>
        <dbReference type="SAM" id="MobiDB-lite"/>
    </source>
</evidence>
<keyword evidence="4" id="KW-1185">Reference proteome</keyword>
<feature type="region of interest" description="Disordered" evidence="1">
    <location>
        <begin position="23"/>
        <end position="97"/>
    </location>
</feature>
<name>A0ABW6ZZG8_9HYPH</name>
<dbReference type="Proteomes" id="UP001604002">
    <property type="component" value="Unassembled WGS sequence"/>
</dbReference>
<evidence type="ECO:0000313" key="3">
    <source>
        <dbReference type="EMBL" id="MFG1373867.1"/>
    </source>
</evidence>
<dbReference type="RefSeq" id="WP_393993558.1">
    <property type="nucleotide sequence ID" value="NZ_JBAFVH010000009.1"/>
</dbReference>
<keyword evidence="2" id="KW-0732">Signal</keyword>
<feature type="signal peptide" evidence="2">
    <location>
        <begin position="1"/>
        <end position="24"/>
    </location>
</feature>
<reference evidence="3 4" key="1">
    <citation type="submission" date="2024-02" db="EMBL/GenBank/DDBJ databases">
        <title>Expansion and revision of Xanthobacter and proposal of Roseixanthobacter gen. nov.</title>
        <authorList>
            <person name="Soltysiak M.P.M."/>
            <person name="Jalihal A."/>
            <person name="Ory A."/>
            <person name="Chrisophersen C."/>
            <person name="Lee A.D."/>
            <person name="Boulton J."/>
            <person name="Springer M."/>
        </authorList>
    </citation>
    <scope>NUCLEOTIDE SEQUENCE [LARGE SCALE GENOMIC DNA]</scope>
    <source>
        <strain evidence="3 4">23A</strain>
    </source>
</reference>
<gene>
    <name evidence="3" type="ORF">V5F32_16950</name>
</gene>